<reference evidence="12 14" key="1">
    <citation type="submission" date="2008-03" db="EMBL/GenBank/DDBJ databases">
        <title>Annotation of Ixodes scapularis.</title>
        <authorList>
            <consortium name="Ixodes scapularis Genome Project Consortium"/>
            <person name="Caler E."/>
            <person name="Hannick L.I."/>
            <person name="Bidwell S."/>
            <person name="Joardar V."/>
            <person name="Thiagarajan M."/>
            <person name="Amedeo P."/>
            <person name="Galinsky K.J."/>
            <person name="Schobel S."/>
            <person name="Inman J."/>
            <person name="Hostetler J."/>
            <person name="Miller J."/>
            <person name="Hammond M."/>
            <person name="Megy K."/>
            <person name="Lawson D."/>
            <person name="Kodira C."/>
            <person name="Sutton G."/>
            <person name="Meyer J."/>
            <person name="Hill C.A."/>
            <person name="Birren B."/>
            <person name="Nene V."/>
            <person name="Collins F."/>
            <person name="Alarcon-Chaidez F."/>
            <person name="Wikel S."/>
            <person name="Strausberg R."/>
        </authorList>
    </citation>
    <scope>NUCLEOTIDE SEQUENCE [LARGE SCALE GENOMIC DNA]</scope>
    <source>
        <strain evidence="14">Wikel</strain>
        <strain evidence="12">Wikel colony</strain>
    </source>
</reference>
<evidence type="ECO:0000256" key="10">
    <source>
        <dbReference type="ARBA" id="ARBA00023319"/>
    </source>
</evidence>
<evidence type="ECO:0000259" key="11">
    <source>
        <dbReference type="PROSITE" id="PS50835"/>
    </source>
</evidence>
<dbReference type="InterPro" id="IPR003598">
    <property type="entry name" value="Ig_sub2"/>
</dbReference>
<keyword evidence="2" id="KW-0812">Transmembrane</keyword>
<feature type="domain" description="Ig-like" evidence="11">
    <location>
        <begin position="25"/>
        <end position="120"/>
    </location>
</feature>
<dbReference type="AlphaFoldDB" id="B7QMV7"/>
<dbReference type="EMBL" id="ABJB010298900">
    <property type="status" value="NOT_ANNOTATED_CDS"/>
    <property type="molecule type" value="Genomic_DNA"/>
</dbReference>
<evidence type="ECO:0000256" key="6">
    <source>
        <dbReference type="ARBA" id="ARBA00022989"/>
    </source>
</evidence>
<dbReference type="PaxDb" id="6945-B7QMV7"/>
<feature type="domain" description="Ig-like" evidence="11">
    <location>
        <begin position="285"/>
        <end position="368"/>
    </location>
</feature>
<sequence>MDHGDNIALGVPTLADVSASVRRGPFFTLEPPHWVEFSNTSGGEVRCEADGDPPPQLLWITVDGSPVTSVAGLRALSEDGALTFPAFAADAYRQDIHAAVYRCLASNEVGAVASRDVHVSAVVDYKYEPRVYDGFVIRGNTAVLKCHVPSYIRQYTLVDAWIRDDGFTINASGNKEDRYSLLETGELLVHKTTSEDADRSYRCRTRHRLTGHLTASSVAGRVTVTEDRGRRLSVVESDRMQSSNGVLSIRAVNVHDGGRYVCIARNTVGEQKIETLLSVAVLLSAEVSPAFQTVAMGLPAVFNCSVEGQPVHSITWRKDGSPLVPDGRIQMVSQSQLRIQTVRRDDAGMYQCVAQNDRDSCQAAAQLRLDDISPTLVETFAPQVVKRGDPVSLLCRARGSPAPELTWAIDGDFLYPSHRLKITADRGSLEVRSLLNISEARHEDSGEYSCMARNDIATEAHSARLEVYGPPFVRPLRNVTVVSGTELALRCPYGGFPVDSLTWQKVAPVIDDHFFPDVIKVEEGTRSRLMCSVSKGDPPLRFRWLKNGLTIGSHGDRSIEATDDSSIIKFARVRFVDRGSYVCFVSNDAASVNRTVQLVVHVSPRWKTEPQNASAVLGASVFLHCASDGFPSPAITWKKGEGNAPRNFSYIHYNFRKHHFINGSLLVREVEESDQGFYLCEAQNGIGPGISKLVFLKVHVPPRFEVKHRSFLLKKGEDFRPQCLAAGDSPLLYSWEKNQNPLDAER</sequence>
<keyword evidence="3" id="KW-0732">Signal</keyword>
<dbReference type="GO" id="GO:0048468">
    <property type="term" value="P:cell development"/>
    <property type="evidence" value="ECO:0007669"/>
    <property type="project" value="UniProtKB-ARBA"/>
</dbReference>
<dbReference type="InterPro" id="IPR013783">
    <property type="entry name" value="Ig-like_fold"/>
</dbReference>
<dbReference type="EMBL" id="ABJB010516759">
    <property type="status" value="NOT_ANNOTATED_CDS"/>
    <property type="molecule type" value="Genomic_DNA"/>
</dbReference>
<dbReference type="InParanoid" id="B7QMV7"/>
<gene>
    <name evidence="12" type="ORF">IscW_ISCW023871</name>
</gene>
<dbReference type="EnsemblMetazoa" id="ISCW023871-RA">
    <property type="protein sequence ID" value="ISCW023871-PA"/>
    <property type="gene ID" value="ISCW023871"/>
</dbReference>
<keyword evidence="6" id="KW-1133">Transmembrane helix</keyword>
<dbReference type="PROSITE" id="PS50835">
    <property type="entry name" value="IG_LIKE"/>
    <property type="match status" value="6"/>
</dbReference>
<dbReference type="SMART" id="SM00409">
    <property type="entry name" value="IG"/>
    <property type="match status" value="5"/>
</dbReference>
<dbReference type="GO" id="GO:0043005">
    <property type="term" value="C:neuron projection"/>
    <property type="evidence" value="ECO:0000318"/>
    <property type="project" value="GO_Central"/>
</dbReference>
<dbReference type="STRING" id="6945.B7QMV7"/>
<dbReference type="SMART" id="SM00408">
    <property type="entry name" value="IGc2"/>
    <property type="match status" value="6"/>
</dbReference>
<dbReference type="OrthoDB" id="5982258at2759"/>
<dbReference type="InterPro" id="IPR007110">
    <property type="entry name" value="Ig-like_dom"/>
</dbReference>
<dbReference type="PANTHER" id="PTHR10075:SF100">
    <property type="entry name" value="FASCICLIN-2"/>
    <property type="match status" value="1"/>
</dbReference>
<dbReference type="PANTHER" id="PTHR10075">
    <property type="entry name" value="BASIGIN RELATED"/>
    <property type="match status" value="1"/>
</dbReference>
<dbReference type="EMBL" id="ABJB010457939">
    <property type="status" value="NOT_ANNOTATED_CDS"/>
    <property type="molecule type" value="Genomic_DNA"/>
</dbReference>
<dbReference type="FunFam" id="2.60.40.10:FF:000333">
    <property type="entry name" value="Down syndrome cell adhesion molecule"/>
    <property type="match status" value="1"/>
</dbReference>
<dbReference type="FunCoup" id="B7QMV7">
    <property type="interactions" value="4"/>
</dbReference>
<dbReference type="Gene3D" id="2.60.40.10">
    <property type="entry name" value="Immunoglobulins"/>
    <property type="match status" value="7"/>
</dbReference>
<dbReference type="FunFam" id="2.60.40.10:FF:000104">
    <property type="entry name" value="Down syndrome cell adhesion molecule b"/>
    <property type="match status" value="1"/>
</dbReference>
<dbReference type="Pfam" id="PF07679">
    <property type="entry name" value="I-set"/>
    <property type="match status" value="3"/>
</dbReference>
<evidence type="ECO:0000256" key="7">
    <source>
        <dbReference type="ARBA" id="ARBA00023136"/>
    </source>
</evidence>
<evidence type="ECO:0000256" key="3">
    <source>
        <dbReference type="ARBA" id="ARBA00022729"/>
    </source>
</evidence>
<evidence type="ECO:0000313" key="14">
    <source>
        <dbReference type="Proteomes" id="UP000001555"/>
    </source>
</evidence>
<name>B7QMV7_IXOSC</name>
<dbReference type="FunFam" id="2.60.40.10:FF:000004">
    <property type="entry name" value="DCC isoform 1"/>
    <property type="match status" value="1"/>
</dbReference>
<dbReference type="VEuPathDB" id="VectorBase:ISCI023871"/>
<dbReference type="Pfam" id="PF13927">
    <property type="entry name" value="Ig_3"/>
    <property type="match status" value="1"/>
</dbReference>
<evidence type="ECO:0000256" key="5">
    <source>
        <dbReference type="ARBA" id="ARBA00022889"/>
    </source>
</evidence>
<keyword evidence="4" id="KW-0677">Repeat</keyword>
<proteinExistence type="predicted"/>
<keyword evidence="5" id="KW-0130">Cell adhesion</keyword>
<dbReference type="VEuPathDB" id="VectorBase:ISCW023871"/>
<evidence type="ECO:0000256" key="1">
    <source>
        <dbReference type="ARBA" id="ARBA00004479"/>
    </source>
</evidence>
<dbReference type="GO" id="GO:0007155">
    <property type="term" value="P:cell adhesion"/>
    <property type="evidence" value="ECO:0007669"/>
    <property type="project" value="UniProtKB-KW"/>
</dbReference>
<dbReference type="EMBL" id="ABJB010633975">
    <property type="status" value="NOT_ANNOTATED_CDS"/>
    <property type="molecule type" value="Genomic_DNA"/>
</dbReference>
<protein>
    <recommendedName>
        <fullName evidence="11">Ig-like domain-containing protein</fullName>
    </recommendedName>
</protein>
<feature type="domain" description="Ig-like" evidence="11">
    <location>
        <begin position="604"/>
        <end position="685"/>
    </location>
</feature>
<accession>B7QMV7</accession>
<reference evidence="13" key="2">
    <citation type="submission" date="2020-05" db="UniProtKB">
        <authorList>
            <consortium name="EnsemblMetazoa"/>
        </authorList>
    </citation>
    <scope>IDENTIFICATION</scope>
    <source>
        <strain evidence="13">wikel</strain>
    </source>
</reference>
<evidence type="ECO:0000256" key="9">
    <source>
        <dbReference type="ARBA" id="ARBA00023180"/>
    </source>
</evidence>
<organism>
    <name type="scientific">Ixodes scapularis</name>
    <name type="common">Black-legged tick</name>
    <name type="synonym">Deer tick</name>
    <dbReference type="NCBI Taxonomy" id="6945"/>
    <lineage>
        <taxon>Eukaryota</taxon>
        <taxon>Metazoa</taxon>
        <taxon>Ecdysozoa</taxon>
        <taxon>Arthropoda</taxon>
        <taxon>Chelicerata</taxon>
        <taxon>Arachnida</taxon>
        <taxon>Acari</taxon>
        <taxon>Parasitiformes</taxon>
        <taxon>Ixodida</taxon>
        <taxon>Ixodoidea</taxon>
        <taxon>Ixodidae</taxon>
        <taxon>Ixodinae</taxon>
        <taxon>Ixodes</taxon>
    </lineage>
</organism>
<comment type="subcellular location">
    <subcellularLocation>
        <location evidence="1">Membrane</location>
        <topology evidence="1">Single-pass type I membrane protein</topology>
    </subcellularLocation>
</comment>
<dbReference type="FunFam" id="2.60.40.10:FF:000017">
    <property type="entry name" value="Down syndrome cell adhesion molecule b"/>
    <property type="match status" value="1"/>
</dbReference>
<dbReference type="GO" id="GO:0016020">
    <property type="term" value="C:membrane"/>
    <property type="evidence" value="ECO:0007669"/>
    <property type="project" value="UniProtKB-SubCell"/>
</dbReference>
<dbReference type="EMBL" id="ABJB010768950">
    <property type="status" value="NOT_ANNOTATED_CDS"/>
    <property type="molecule type" value="Genomic_DNA"/>
</dbReference>
<keyword evidence="9" id="KW-0325">Glycoprotein</keyword>
<dbReference type="EMBL" id="ABJB010194220">
    <property type="status" value="NOT_ANNOTATED_CDS"/>
    <property type="molecule type" value="Genomic_DNA"/>
</dbReference>
<dbReference type="EMBL" id="ABJB010536793">
    <property type="status" value="NOT_ANNOTATED_CDS"/>
    <property type="molecule type" value="Genomic_DNA"/>
</dbReference>
<keyword evidence="10" id="KW-0393">Immunoglobulin domain</keyword>
<keyword evidence="14" id="KW-1185">Reference proteome</keyword>
<evidence type="ECO:0000256" key="4">
    <source>
        <dbReference type="ARBA" id="ARBA00022737"/>
    </source>
</evidence>
<dbReference type="InterPro" id="IPR013098">
    <property type="entry name" value="Ig_I-set"/>
</dbReference>
<evidence type="ECO:0000256" key="8">
    <source>
        <dbReference type="ARBA" id="ARBA00023157"/>
    </source>
</evidence>
<dbReference type="InterPro" id="IPR003599">
    <property type="entry name" value="Ig_sub"/>
</dbReference>
<dbReference type="EMBL" id="ABJB010557992">
    <property type="status" value="NOT_ANNOTATED_CDS"/>
    <property type="molecule type" value="Genomic_DNA"/>
</dbReference>
<evidence type="ECO:0000256" key="2">
    <source>
        <dbReference type="ARBA" id="ARBA00022692"/>
    </source>
</evidence>
<dbReference type="HOGENOM" id="CLU_001038_1_1_1"/>
<evidence type="ECO:0000313" key="12">
    <source>
        <dbReference type="EMBL" id="EEC20179.1"/>
    </source>
</evidence>
<feature type="domain" description="Ig-like" evidence="11">
    <location>
        <begin position="508"/>
        <end position="599"/>
    </location>
</feature>
<keyword evidence="7" id="KW-0472">Membrane</keyword>
<dbReference type="InterPro" id="IPR036179">
    <property type="entry name" value="Ig-like_dom_sf"/>
</dbReference>
<dbReference type="EMBL" id="DS973132">
    <property type="protein sequence ID" value="EEC20179.1"/>
    <property type="molecule type" value="Genomic_DNA"/>
</dbReference>
<evidence type="ECO:0000313" key="13">
    <source>
        <dbReference type="EnsemblMetazoa" id="ISCW023871-PA"/>
    </source>
</evidence>
<dbReference type="VEuPathDB" id="VectorBase:ISCP_030749"/>
<dbReference type="Proteomes" id="UP000001555">
    <property type="component" value="Unassembled WGS sequence"/>
</dbReference>
<keyword evidence="8" id="KW-1015">Disulfide bond</keyword>
<dbReference type="EMBL" id="ABJB010649122">
    <property type="status" value="NOT_ANNOTATED_CDS"/>
    <property type="molecule type" value="Genomic_DNA"/>
</dbReference>
<feature type="domain" description="Ig-like" evidence="11">
    <location>
        <begin position="374"/>
        <end position="466"/>
    </location>
</feature>
<dbReference type="SUPFAM" id="SSF48726">
    <property type="entry name" value="Immunoglobulin"/>
    <property type="match status" value="7"/>
</dbReference>
<feature type="domain" description="Ig-like" evidence="11">
    <location>
        <begin position="129"/>
        <end position="278"/>
    </location>
</feature>